<dbReference type="InterPro" id="IPR005794">
    <property type="entry name" value="Fmt"/>
</dbReference>
<protein>
    <recommendedName>
        <fullName evidence="2">methionyl-tRNA formyltransferase</fullName>
        <ecNumber evidence="2">2.1.2.9</ecNumber>
    </recommendedName>
</protein>
<comment type="similarity">
    <text evidence="1">Belongs to the Fmt family.</text>
</comment>
<evidence type="ECO:0000259" key="5">
    <source>
        <dbReference type="Pfam" id="PF00551"/>
    </source>
</evidence>
<dbReference type="InterPro" id="IPR005793">
    <property type="entry name" value="Formyl_trans_C"/>
</dbReference>
<dbReference type="Pfam" id="PF02911">
    <property type="entry name" value="Formyl_trans_C"/>
    <property type="match status" value="1"/>
</dbReference>
<evidence type="ECO:0000259" key="6">
    <source>
        <dbReference type="Pfam" id="PF02911"/>
    </source>
</evidence>
<feature type="domain" description="Formyl transferase C-terminal" evidence="6">
    <location>
        <begin position="198"/>
        <end position="295"/>
    </location>
</feature>
<dbReference type="PANTHER" id="PTHR11138">
    <property type="entry name" value="METHIONYL-TRNA FORMYLTRANSFERASE"/>
    <property type="match status" value="1"/>
</dbReference>
<sequence length="304" mass="33087">MRIALAGTPQIAVPTLEWLLTSKHELVRVFTTSAKPSGRGGQIGKSDVALWCQENTVECIEIAKAEDFQRNLDDIDCVVVIAFGILLPQYILDLPRHGFINLHFSELPRWRGAAPVQRAIEHGDTHLGITVFALDAGMDTGPIYRRASFERNPQIRTSEALSYLSAEGVTLIQDSLVDISAGVSPITQDSAGVSVASKIGKDEALLDWSLSADVIHRKILAFYPNPIARTLFRGDLLKVTNAVLSTTCEEKLKPGELYISKSAVLVGTSDGLLEILTVIPQGKNEMKAADWARGARINPGEYIG</sequence>
<dbReference type="Pfam" id="PF00551">
    <property type="entry name" value="Formyl_trans_N"/>
    <property type="match status" value="1"/>
</dbReference>
<dbReference type="InterPro" id="IPR041711">
    <property type="entry name" value="Met-tRNA-FMT_N"/>
</dbReference>
<dbReference type="PANTHER" id="PTHR11138:SF5">
    <property type="entry name" value="METHIONYL-TRNA FORMYLTRANSFERASE, MITOCHONDRIAL"/>
    <property type="match status" value="1"/>
</dbReference>
<dbReference type="GO" id="GO:0005829">
    <property type="term" value="C:cytosol"/>
    <property type="evidence" value="ECO:0007669"/>
    <property type="project" value="TreeGrafter"/>
</dbReference>
<accession>A0A094PZJ3</accession>
<dbReference type="SUPFAM" id="SSF50486">
    <property type="entry name" value="FMT C-terminal domain-like"/>
    <property type="match status" value="1"/>
</dbReference>
<dbReference type="EMBL" id="JNSK01000046">
    <property type="protein sequence ID" value="KGA17265.1"/>
    <property type="molecule type" value="Genomic_DNA"/>
</dbReference>
<evidence type="ECO:0000256" key="1">
    <source>
        <dbReference type="ARBA" id="ARBA00010699"/>
    </source>
</evidence>
<evidence type="ECO:0000313" key="7">
    <source>
        <dbReference type="EMBL" id="KGA17265.1"/>
    </source>
</evidence>
<keyword evidence="4" id="KW-0648">Protein biosynthesis</keyword>
<dbReference type="InterPro" id="IPR036477">
    <property type="entry name" value="Formyl_transf_N_sf"/>
</dbReference>
<feature type="domain" description="Formyl transferase N-terminal" evidence="5">
    <location>
        <begin position="1"/>
        <end position="150"/>
    </location>
</feature>
<dbReference type="AlphaFoldDB" id="A0A094PZJ3"/>
<dbReference type="InterPro" id="IPR002376">
    <property type="entry name" value="Formyl_transf_N"/>
</dbReference>
<organism evidence="7">
    <name type="scientific">freshwater metagenome</name>
    <dbReference type="NCBI Taxonomy" id="449393"/>
    <lineage>
        <taxon>unclassified sequences</taxon>
        <taxon>metagenomes</taxon>
        <taxon>ecological metagenomes</taxon>
    </lineage>
</organism>
<comment type="caution">
    <text evidence="7">The sequence shown here is derived from an EMBL/GenBank/DDBJ whole genome shotgun (WGS) entry which is preliminary data.</text>
</comment>
<evidence type="ECO:0000256" key="2">
    <source>
        <dbReference type="ARBA" id="ARBA00012261"/>
    </source>
</evidence>
<evidence type="ECO:0000256" key="3">
    <source>
        <dbReference type="ARBA" id="ARBA00022679"/>
    </source>
</evidence>
<dbReference type="CDD" id="cd08704">
    <property type="entry name" value="Met_tRNA_FMT_C"/>
    <property type="match status" value="1"/>
</dbReference>
<dbReference type="GO" id="GO:0004479">
    <property type="term" value="F:methionyl-tRNA formyltransferase activity"/>
    <property type="evidence" value="ECO:0007669"/>
    <property type="project" value="UniProtKB-EC"/>
</dbReference>
<dbReference type="InterPro" id="IPR044135">
    <property type="entry name" value="Met-tRNA-FMT_C"/>
</dbReference>
<dbReference type="SUPFAM" id="SSF53328">
    <property type="entry name" value="Formyltransferase"/>
    <property type="match status" value="1"/>
</dbReference>
<proteinExistence type="inferred from homology"/>
<keyword evidence="3" id="KW-0808">Transferase</keyword>
<reference evidence="7" key="1">
    <citation type="submission" date="2014-05" db="EMBL/GenBank/DDBJ databases">
        <title>Key roles for freshwater Actinobacteria revealed by deep metagenomic sequencing.</title>
        <authorList>
            <person name="Ghai R."/>
            <person name="Mizuno C.M."/>
            <person name="Picazo A."/>
            <person name="Camacho A."/>
            <person name="Rodriguez-Valera F."/>
        </authorList>
    </citation>
    <scope>NUCLEOTIDE SEQUENCE</scope>
</reference>
<dbReference type="CDD" id="cd08646">
    <property type="entry name" value="FMT_core_Met-tRNA-FMT_N"/>
    <property type="match status" value="1"/>
</dbReference>
<dbReference type="Gene3D" id="3.40.50.12230">
    <property type="match status" value="1"/>
</dbReference>
<name>A0A094PZJ3_9ZZZZ</name>
<evidence type="ECO:0000256" key="4">
    <source>
        <dbReference type="ARBA" id="ARBA00022917"/>
    </source>
</evidence>
<dbReference type="HAMAP" id="MF_00182">
    <property type="entry name" value="Formyl_trans"/>
    <property type="match status" value="1"/>
</dbReference>
<dbReference type="EC" id="2.1.2.9" evidence="2"/>
<gene>
    <name evidence="7" type="ORF">GM50_12100</name>
</gene>
<dbReference type="InterPro" id="IPR011034">
    <property type="entry name" value="Formyl_transferase-like_C_sf"/>
</dbReference>